<dbReference type="GeneID" id="92825279"/>
<proteinExistence type="predicted"/>
<dbReference type="EMBL" id="ABVR01000041">
    <property type="protein sequence ID" value="EEG89344.1"/>
    <property type="molecule type" value="Genomic_DNA"/>
</dbReference>
<name>C0BB70_9FIRM</name>
<evidence type="ECO:0000313" key="1">
    <source>
        <dbReference type="EMBL" id="EEG89344.1"/>
    </source>
</evidence>
<gene>
    <name evidence="1" type="ORF">COPCOM_02326</name>
</gene>
<dbReference type="HOGENOM" id="CLU_3116773_0_0_9"/>
<dbReference type="Proteomes" id="UP000003793">
    <property type="component" value="Unassembled WGS sequence"/>
</dbReference>
<reference evidence="1 2" key="2">
    <citation type="submission" date="2009-03" db="EMBL/GenBank/DDBJ databases">
        <title>Draft genome sequence of Coprococcus comes (ATCC 27758).</title>
        <authorList>
            <person name="Sudarsanam P."/>
            <person name="Ley R."/>
            <person name="Guruge J."/>
            <person name="Turnbaugh P.J."/>
            <person name="Mahowald M."/>
            <person name="Liep D."/>
            <person name="Gordon J."/>
        </authorList>
    </citation>
    <scope>NUCLEOTIDE SEQUENCE [LARGE SCALE GENOMIC DNA]</scope>
    <source>
        <strain evidence="1 2">ATCC 27758</strain>
    </source>
</reference>
<comment type="caution">
    <text evidence="1">The sequence shown here is derived from an EMBL/GenBank/DDBJ whole genome shotgun (WGS) entry which is preliminary data.</text>
</comment>
<reference evidence="1 2" key="1">
    <citation type="submission" date="2009-02" db="EMBL/GenBank/DDBJ databases">
        <authorList>
            <person name="Fulton L."/>
            <person name="Clifton S."/>
            <person name="Fulton B."/>
            <person name="Xu J."/>
            <person name="Minx P."/>
            <person name="Pepin K.H."/>
            <person name="Johnson M."/>
            <person name="Bhonagiri V."/>
            <person name="Nash W.E."/>
            <person name="Mardis E.R."/>
            <person name="Wilson R.K."/>
        </authorList>
    </citation>
    <scope>NUCLEOTIDE SEQUENCE [LARGE SCALE GENOMIC DNA]</scope>
    <source>
        <strain evidence="1 2">ATCC 27758</strain>
    </source>
</reference>
<dbReference type="AlphaFoldDB" id="C0BB70"/>
<organism evidence="1 2">
    <name type="scientific">Coprococcus comes ATCC 27758</name>
    <dbReference type="NCBI Taxonomy" id="470146"/>
    <lineage>
        <taxon>Bacteria</taxon>
        <taxon>Bacillati</taxon>
        <taxon>Bacillota</taxon>
        <taxon>Clostridia</taxon>
        <taxon>Lachnospirales</taxon>
        <taxon>Lachnospiraceae</taxon>
        <taxon>Coprococcus</taxon>
    </lineage>
</organism>
<protein>
    <submittedName>
        <fullName evidence="1">Uncharacterized protein</fullName>
    </submittedName>
</protein>
<evidence type="ECO:0000313" key="2">
    <source>
        <dbReference type="Proteomes" id="UP000003793"/>
    </source>
</evidence>
<dbReference type="RefSeq" id="WP_008374824.1">
    <property type="nucleotide sequence ID" value="NZ_CP102277.1"/>
</dbReference>
<sequence>MKELRRQLKELLQQAGAAVFEGQVFMTEEELRPFLVAEKDVLNVVKKKGR</sequence>
<accession>C0BB70</accession>